<dbReference type="AlphaFoldDB" id="A0A1V6XFU5"/>
<organism evidence="3 4">
    <name type="scientific">Penicillium nalgiovense</name>
    <dbReference type="NCBI Taxonomy" id="60175"/>
    <lineage>
        <taxon>Eukaryota</taxon>
        <taxon>Fungi</taxon>
        <taxon>Dikarya</taxon>
        <taxon>Ascomycota</taxon>
        <taxon>Pezizomycotina</taxon>
        <taxon>Eurotiomycetes</taxon>
        <taxon>Eurotiomycetidae</taxon>
        <taxon>Eurotiales</taxon>
        <taxon>Aspergillaceae</taxon>
        <taxon>Penicillium</taxon>
    </lineage>
</organism>
<evidence type="ECO:0000313" key="3">
    <source>
        <dbReference type="EMBL" id="OQE73968.1"/>
    </source>
</evidence>
<dbReference type="EMBL" id="MOOB01000085">
    <property type="protein sequence ID" value="OQE73968.1"/>
    <property type="molecule type" value="Genomic_DNA"/>
</dbReference>
<proteinExistence type="predicted"/>
<accession>A0A1V6XFU5</accession>
<dbReference type="OMA" id="LTINAWH"/>
<evidence type="ECO:0000313" key="4">
    <source>
        <dbReference type="Proteomes" id="UP000191691"/>
    </source>
</evidence>
<feature type="region of interest" description="Disordered" evidence="1">
    <location>
        <begin position="67"/>
        <end position="96"/>
    </location>
</feature>
<dbReference type="Pfam" id="PF13185">
    <property type="entry name" value="GAF_2"/>
    <property type="match status" value="1"/>
</dbReference>
<feature type="domain" description="GAF" evidence="2">
    <location>
        <begin position="29"/>
        <end position="179"/>
    </location>
</feature>
<dbReference type="InterPro" id="IPR003018">
    <property type="entry name" value="GAF"/>
</dbReference>
<dbReference type="InterPro" id="IPR029016">
    <property type="entry name" value="GAF-like_dom_sf"/>
</dbReference>
<reference evidence="4" key="1">
    <citation type="journal article" date="2017" name="Nat. Microbiol.">
        <title>Global analysis of biosynthetic gene clusters reveals vast potential of secondary metabolite production in Penicillium species.</title>
        <authorList>
            <person name="Nielsen J.C."/>
            <person name="Grijseels S."/>
            <person name="Prigent S."/>
            <person name="Ji B."/>
            <person name="Dainat J."/>
            <person name="Nielsen K.F."/>
            <person name="Frisvad J.C."/>
            <person name="Workman M."/>
            <person name="Nielsen J."/>
        </authorList>
    </citation>
    <scope>NUCLEOTIDE SEQUENCE [LARGE SCALE GENOMIC DNA]</scope>
    <source>
        <strain evidence="4">IBT 13039</strain>
    </source>
</reference>
<dbReference type="Proteomes" id="UP000191691">
    <property type="component" value="Unassembled WGS sequence"/>
</dbReference>
<protein>
    <recommendedName>
        <fullName evidence="2">GAF domain-containing protein</fullName>
    </recommendedName>
</protein>
<dbReference type="SUPFAM" id="SSF55781">
    <property type="entry name" value="GAF domain-like"/>
    <property type="match status" value="1"/>
</dbReference>
<name>A0A1V6XFU5_PENNA</name>
<dbReference type="Gene3D" id="3.30.450.40">
    <property type="match status" value="1"/>
</dbReference>
<keyword evidence="4" id="KW-1185">Reference proteome</keyword>
<evidence type="ECO:0000259" key="2">
    <source>
        <dbReference type="Pfam" id="PF13185"/>
    </source>
</evidence>
<gene>
    <name evidence="3" type="ORF">PENNAL_c0085G04927</name>
</gene>
<evidence type="ECO:0000256" key="1">
    <source>
        <dbReference type="SAM" id="MobiDB-lite"/>
    </source>
</evidence>
<sequence>MSTTSQSDSVASARLARLAQLGTELHANSPETAVWLALEQTLADFFGHSLFTVLAFSEQGVTRLHSTNTELHPMGTRNKSPATDHDKENVGTPPPPPCRAAWVQQVLVDGNIWRGSVREDLKAAFEDWEQLWQAGLGSVMNIPVRLNGVTIGSLNLLDKEHGYDAADLKLGILIAQIVACFVHRVAEETAK</sequence>
<comment type="caution">
    <text evidence="3">The sequence shown here is derived from an EMBL/GenBank/DDBJ whole genome shotgun (WGS) entry which is preliminary data.</text>
</comment>